<dbReference type="InterPro" id="IPR001261">
    <property type="entry name" value="ArgE/DapE_CS"/>
</dbReference>
<reference evidence="12" key="1">
    <citation type="submission" date="2022-01" db="EMBL/GenBank/DDBJ databases">
        <authorList>
            <person name="King R."/>
        </authorList>
    </citation>
    <scope>NUCLEOTIDE SEQUENCE</scope>
</reference>
<dbReference type="NCBIfam" id="TIGR01880">
    <property type="entry name" value="Ac-peptdase-euk"/>
    <property type="match status" value="1"/>
</dbReference>
<keyword evidence="4" id="KW-0963">Cytoplasm</keyword>
<keyword evidence="6" id="KW-0378">Hydrolase</keyword>
<dbReference type="FunFam" id="3.40.630.10:FF:000019">
    <property type="entry name" value="Aminoacylase 1"/>
    <property type="match status" value="1"/>
</dbReference>
<dbReference type="OrthoDB" id="3064516at2759"/>
<keyword evidence="5 10" id="KW-0479">Metal-binding</keyword>
<dbReference type="GO" id="GO:0005737">
    <property type="term" value="C:cytoplasm"/>
    <property type="evidence" value="ECO:0007669"/>
    <property type="project" value="UniProtKB-SubCell"/>
</dbReference>
<sequence>MSAIADLSADQKKALDTLAVNNFREYLQIPSVHPNVDYAPCVEFLKKQAKTLGLPVQVFSTNPGKPIVVLTWTGKEPLLPSILLNSHMDVVPVFPEKWTYKPFDAHVDEKGNIYARGAQDMKCVGIQYLEAIRRLKQRGVSLRRTVHISFVPDEETGGVEGMKAFVNTNDFKNLNVGFALDEGMASPNNDSPVFYAERVIWQMHFHVPGHPGHGSLLLENTAGEKAARLLNKIYEFRRGEQQKMKDNANLTIGDVTSVNVTQMHGGVQTNVIPPEFVVTVDCRLAITVDFVKFEETLNKWCKEAGQGVYIEYEQKQTLIEPTKVDNTNPYWVAFKTSMDELGLTVKSQVFPGGTDSRYIRNAGIPALGYSPMPNTPVLLHDNDEYLSTDVFLKGIDIYSKIIPAVGNLVDRTG</sequence>
<dbReference type="InterPro" id="IPR010159">
    <property type="entry name" value="N-acyl_aa_amidohydrolase"/>
</dbReference>
<dbReference type="AlphaFoldDB" id="A0A9P0DW98"/>
<name>A0A9P0DW98_PHYSR</name>
<dbReference type="PIRSF" id="PIRSF036696">
    <property type="entry name" value="ACY-1"/>
    <property type="match status" value="1"/>
</dbReference>
<dbReference type="PANTHER" id="PTHR45892:SF1">
    <property type="entry name" value="AMINOACYLASE-1"/>
    <property type="match status" value="1"/>
</dbReference>
<feature type="binding site" evidence="10">
    <location>
        <position position="120"/>
    </location>
    <ligand>
        <name>Zn(2+)</name>
        <dbReference type="ChEBI" id="CHEBI:29105"/>
        <label>2</label>
    </ligand>
</feature>
<dbReference type="GO" id="GO:0004046">
    <property type="term" value="F:aminoacylase activity"/>
    <property type="evidence" value="ECO:0007669"/>
    <property type="project" value="UniProtKB-EC"/>
</dbReference>
<gene>
    <name evidence="12" type="ORF">PHYEVI_LOCUS8516</name>
</gene>
<dbReference type="GO" id="GO:0046872">
    <property type="term" value="F:metal ion binding"/>
    <property type="evidence" value="ECO:0007669"/>
    <property type="project" value="UniProtKB-KW"/>
</dbReference>
<dbReference type="CDD" id="cd05646">
    <property type="entry name" value="M20_AcylaseI_like"/>
    <property type="match status" value="1"/>
</dbReference>
<dbReference type="InterPro" id="IPR011650">
    <property type="entry name" value="Peptidase_M20_dimer"/>
</dbReference>
<dbReference type="EMBL" id="OU900098">
    <property type="protein sequence ID" value="CAH1185343.1"/>
    <property type="molecule type" value="Genomic_DNA"/>
</dbReference>
<proteinExistence type="inferred from homology"/>
<feature type="binding site" evidence="10">
    <location>
        <position position="182"/>
    </location>
    <ligand>
        <name>Zn(2+)</name>
        <dbReference type="ChEBI" id="CHEBI:29105"/>
        <label>1</label>
    </ligand>
</feature>
<dbReference type="Gene3D" id="3.30.70.360">
    <property type="match status" value="1"/>
</dbReference>
<feature type="binding site" evidence="10">
    <location>
        <position position="380"/>
    </location>
    <ligand>
        <name>Zn(2+)</name>
        <dbReference type="ChEBI" id="CHEBI:29105"/>
        <label>2</label>
    </ligand>
</feature>
<dbReference type="EC" id="3.5.1.14" evidence="3"/>
<dbReference type="SUPFAM" id="SSF55031">
    <property type="entry name" value="Bacterial exopeptidase dimerisation domain"/>
    <property type="match status" value="1"/>
</dbReference>
<evidence type="ECO:0000259" key="11">
    <source>
        <dbReference type="Pfam" id="PF07687"/>
    </source>
</evidence>
<dbReference type="PANTHER" id="PTHR45892">
    <property type="entry name" value="AMINOACYLASE-1"/>
    <property type="match status" value="1"/>
</dbReference>
<feature type="binding site" evidence="10">
    <location>
        <position position="155"/>
    </location>
    <ligand>
        <name>Zn(2+)</name>
        <dbReference type="ChEBI" id="CHEBI:29105"/>
        <label>2</label>
    </ligand>
</feature>
<dbReference type="InterPro" id="IPR002933">
    <property type="entry name" value="Peptidase_M20"/>
</dbReference>
<evidence type="ECO:0000256" key="6">
    <source>
        <dbReference type="ARBA" id="ARBA00022801"/>
    </source>
</evidence>
<evidence type="ECO:0000313" key="12">
    <source>
        <dbReference type="EMBL" id="CAH1185343.1"/>
    </source>
</evidence>
<feature type="active site" description="Proton acceptor" evidence="9">
    <location>
        <position position="154"/>
    </location>
</feature>
<dbReference type="FunFam" id="1.10.150.900:FF:000001">
    <property type="entry name" value="Aminoacylase-1, putative"/>
    <property type="match status" value="1"/>
</dbReference>
<dbReference type="Gene3D" id="3.40.630.10">
    <property type="entry name" value="Zn peptidases"/>
    <property type="match status" value="1"/>
</dbReference>
<evidence type="ECO:0000256" key="5">
    <source>
        <dbReference type="ARBA" id="ARBA00022723"/>
    </source>
</evidence>
<dbReference type="InterPro" id="IPR036264">
    <property type="entry name" value="Bact_exopeptidase_dim_dom"/>
</dbReference>
<accession>A0A9P0DW98</accession>
<evidence type="ECO:0000313" key="13">
    <source>
        <dbReference type="Proteomes" id="UP001153712"/>
    </source>
</evidence>
<dbReference type="GO" id="GO:0006520">
    <property type="term" value="P:amino acid metabolic process"/>
    <property type="evidence" value="ECO:0007669"/>
    <property type="project" value="InterPro"/>
</dbReference>
<feature type="domain" description="Peptidase M20 dimerisation" evidence="11">
    <location>
        <begin position="195"/>
        <end position="304"/>
    </location>
</feature>
<feature type="active site" evidence="9">
    <location>
        <position position="89"/>
    </location>
</feature>
<organism evidence="12 13">
    <name type="scientific">Phyllotreta striolata</name>
    <name type="common">Striped flea beetle</name>
    <name type="synonym">Crioceris striolata</name>
    <dbReference type="NCBI Taxonomy" id="444603"/>
    <lineage>
        <taxon>Eukaryota</taxon>
        <taxon>Metazoa</taxon>
        <taxon>Ecdysozoa</taxon>
        <taxon>Arthropoda</taxon>
        <taxon>Hexapoda</taxon>
        <taxon>Insecta</taxon>
        <taxon>Pterygota</taxon>
        <taxon>Neoptera</taxon>
        <taxon>Endopterygota</taxon>
        <taxon>Coleoptera</taxon>
        <taxon>Polyphaga</taxon>
        <taxon>Cucujiformia</taxon>
        <taxon>Chrysomeloidea</taxon>
        <taxon>Chrysomelidae</taxon>
        <taxon>Galerucinae</taxon>
        <taxon>Alticini</taxon>
        <taxon>Phyllotreta</taxon>
    </lineage>
</organism>
<dbReference type="Gene3D" id="1.10.150.900">
    <property type="match status" value="1"/>
</dbReference>
<comment type="cofactor">
    <cofactor evidence="10">
        <name>Zn(2+)</name>
        <dbReference type="ChEBI" id="CHEBI:29105"/>
    </cofactor>
    <text evidence="10">Binds 2 Zn(2+) ions per subunit.</text>
</comment>
<evidence type="ECO:0000256" key="7">
    <source>
        <dbReference type="ARBA" id="ARBA00022833"/>
    </source>
</evidence>
<protein>
    <recommendedName>
        <fullName evidence="3">N-acyl-aliphatic-L-amino acid amidohydrolase</fullName>
        <ecNumber evidence="3">3.5.1.14</ecNumber>
    </recommendedName>
    <alternativeName>
        <fullName evidence="8">N-acyl-L-amino-acid amidohydrolase</fullName>
    </alternativeName>
</protein>
<dbReference type="PROSITE" id="PS00759">
    <property type="entry name" value="ARGE_DAPE_CPG2_2"/>
    <property type="match status" value="1"/>
</dbReference>
<evidence type="ECO:0000256" key="1">
    <source>
        <dbReference type="ARBA" id="ARBA00004496"/>
    </source>
</evidence>
<comment type="similarity">
    <text evidence="2">Belongs to the peptidase M20A family.</text>
</comment>
<dbReference type="Pfam" id="PF07687">
    <property type="entry name" value="M20_dimer"/>
    <property type="match status" value="1"/>
</dbReference>
<evidence type="ECO:0000256" key="2">
    <source>
        <dbReference type="ARBA" id="ARBA00006247"/>
    </source>
</evidence>
<dbReference type="Proteomes" id="UP001153712">
    <property type="component" value="Chromosome 5"/>
</dbReference>
<dbReference type="Pfam" id="PF01546">
    <property type="entry name" value="Peptidase_M20"/>
    <property type="match status" value="1"/>
</dbReference>
<dbReference type="SUPFAM" id="SSF53187">
    <property type="entry name" value="Zn-dependent exopeptidases"/>
    <property type="match status" value="1"/>
</dbReference>
<dbReference type="PROSITE" id="PS00758">
    <property type="entry name" value="ARGE_DAPE_CPG2_1"/>
    <property type="match status" value="1"/>
</dbReference>
<evidence type="ECO:0000256" key="10">
    <source>
        <dbReference type="PIRSR" id="PIRSR036696-2"/>
    </source>
</evidence>
<evidence type="ECO:0000256" key="8">
    <source>
        <dbReference type="ARBA" id="ARBA00029656"/>
    </source>
</evidence>
<feature type="binding site" evidence="10">
    <location>
        <position position="120"/>
    </location>
    <ligand>
        <name>Zn(2+)</name>
        <dbReference type="ChEBI" id="CHEBI:29105"/>
        <label>1</label>
    </ligand>
</feature>
<dbReference type="InterPro" id="IPR052083">
    <property type="entry name" value="Aminoacylase-1_M20A"/>
</dbReference>
<evidence type="ECO:0000256" key="4">
    <source>
        <dbReference type="ARBA" id="ARBA00022490"/>
    </source>
</evidence>
<evidence type="ECO:0000256" key="9">
    <source>
        <dbReference type="PIRSR" id="PIRSR036696-1"/>
    </source>
</evidence>
<dbReference type="FunFam" id="3.30.70.360:FF:000005">
    <property type="entry name" value="Putative Aminoacylase-1"/>
    <property type="match status" value="1"/>
</dbReference>
<feature type="binding site" evidence="10">
    <location>
        <position position="87"/>
    </location>
    <ligand>
        <name>Zn(2+)</name>
        <dbReference type="ChEBI" id="CHEBI:29105"/>
        <label>1</label>
    </ligand>
</feature>
<evidence type="ECO:0000256" key="3">
    <source>
        <dbReference type="ARBA" id="ARBA00011913"/>
    </source>
</evidence>
<keyword evidence="7 10" id="KW-0862">Zinc</keyword>
<comment type="subcellular location">
    <subcellularLocation>
        <location evidence="1">Cytoplasm</location>
    </subcellularLocation>
</comment>
<keyword evidence="13" id="KW-1185">Reference proteome</keyword>